<feature type="compositionally biased region" description="Acidic residues" evidence="1">
    <location>
        <begin position="350"/>
        <end position="384"/>
    </location>
</feature>
<accession>A0A6H0S3E4</accession>
<name>A0A6H0S3E4_9MYCO</name>
<reference evidence="2 3" key="1">
    <citation type="submission" date="2019-04" db="EMBL/GenBank/DDBJ databases">
        <title>Draft, Whole-Genome Sequence of the Anthracene-degrading Mycobacterium frederiksbergense LB501T, Isolated from a Polycyclic Aromatic Hydrocarbon (PAH)-Contaminated Soil.</title>
        <authorList>
            <person name="Augelletti F."/>
        </authorList>
    </citation>
    <scope>NUCLEOTIDE SEQUENCE [LARGE SCALE GENOMIC DNA]</scope>
    <source>
        <strain evidence="2 3">LB 501T</strain>
    </source>
</reference>
<dbReference type="AlphaFoldDB" id="A0A6H0S3E4"/>
<evidence type="ECO:0000256" key="1">
    <source>
        <dbReference type="SAM" id="MobiDB-lite"/>
    </source>
</evidence>
<keyword evidence="3" id="KW-1185">Reference proteome</keyword>
<feature type="region of interest" description="Disordered" evidence="1">
    <location>
        <begin position="334"/>
        <end position="446"/>
    </location>
</feature>
<dbReference type="Proteomes" id="UP000501849">
    <property type="component" value="Chromosome"/>
</dbReference>
<organism evidence="2 3">
    <name type="scientific">Mycolicibacterium frederiksbergense</name>
    <dbReference type="NCBI Taxonomy" id="117567"/>
    <lineage>
        <taxon>Bacteria</taxon>
        <taxon>Bacillati</taxon>
        <taxon>Actinomycetota</taxon>
        <taxon>Actinomycetes</taxon>
        <taxon>Mycobacteriales</taxon>
        <taxon>Mycobacteriaceae</taxon>
        <taxon>Mycolicibacterium</taxon>
    </lineage>
</organism>
<evidence type="ECO:0000313" key="2">
    <source>
        <dbReference type="EMBL" id="QIV80959.1"/>
    </source>
</evidence>
<protein>
    <submittedName>
        <fullName evidence="2">Uncharacterized protein</fullName>
    </submittedName>
</protein>
<feature type="compositionally biased region" description="Pro residues" evidence="1">
    <location>
        <begin position="406"/>
        <end position="416"/>
    </location>
</feature>
<dbReference type="RefSeq" id="WP_168141618.1">
    <property type="nucleotide sequence ID" value="NZ_CP038799.1"/>
</dbReference>
<dbReference type="KEGG" id="mfre:EXE63_08740"/>
<sequence>MLAAGAPAAEVMTEYVRACRRLGHSVPEPAHLHAAYTAEEGLDLQALDDDHRTLSEALAAVEAALVLQEQAHRALAAAWRGAGAVAAVDHLVRHTETAATVVDGLRGSVAALDELRNRLWQLVEAKVDTTQGIEARGTRAEWLSAARTVTAGVGDRAGASEMVDMQVAPFVATDIALDWVSTMRDTESAIRQAYRDAAAAIASQASAVFERPGLSGAIPVAAETVSVASAPAAVVPTSFVAGPAAAGTVPAQSAVSMEAVPASTSTPTAPAAAPSVAPTTPVAADPMAAAAAPMPAATSPLGSGMSGLSGLGQSFSDMLGGLLGSGGGLGETLGAVGDLDPFSDDRTEGAELDDLGDPEPDEDEEDPDGEEPDEDEPLEGETPAEESAGPAEAEVPAEPVAVTPEPVVPTPVPEPLADPAVAAPAEPVPADTPCEIAADELPQAGP</sequence>
<feature type="compositionally biased region" description="Low complexity" evidence="1">
    <location>
        <begin position="417"/>
        <end position="431"/>
    </location>
</feature>
<evidence type="ECO:0000313" key="3">
    <source>
        <dbReference type="Proteomes" id="UP000501849"/>
    </source>
</evidence>
<feature type="compositionally biased region" description="Low complexity" evidence="1">
    <location>
        <begin position="385"/>
        <end position="405"/>
    </location>
</feature>
<proteinExistence type="predicted"/>
<dbReference type="EMBL" id="CP038799">
    <property type="protein sequence ID" value="QIV80959.1"/>
    <property type="molecule type" value="Genomic_DNA"/>
</dbReference>
<gene>
    <name evidence="2" type="ORF">EXE63_08740</name>
</gene>